<keyword evidence="2" id="KW-0012">Acyltransferase</keyword>
<evidence type="ECO:0000313" key="4">
    <source>
        <dbReference type="EMBL" id="NOJ72212.1"/>
    </source>
</evidence>
<sequence length="153" mass="18211">MATYEVKQATIEDLPELVDIFNQYRVFYRQESNVEQAQRFLFERFEHRESIIFIVKESSSNVIGGFTQLYPSFSSISLERLFILNDLFVREEYRKQGFGQLLLDAAKTYAQQMNAKGLELSTEIDNFQAQRLYEGNGYEKDEAKYHYFLRVRR</sequence>
<comment type="caution">
    <text evidence="4">The sequence shown here is derived from an EMBL/GenBank/DDBJ whole genome shotgun (WGS) entry which is preliminary data.</text>
</comment>
<dbReference type="AlphaFoldDB" id="A0AAP7A3M3"/>
<proteinExistence type="predicted"/>
<dbReference type="SUPFAM" id="SSF55729">
    <property type="entry name" value="Acyl-CoA N-acyltransferases (Nat)"/>
    <property type="match status" value="1"/>
</dbReference>
<dbReference type="GO" id="GO:0008080">
    <property type="term" value="F:N-acetyltransferase activity"/>
    <property type="evidence" value="ECO:0007669"/>
    <property type="project" value="TreeGrafter"/>
</dbReference>
<protein>
    <submittedName>
        <fullName evidence="4">GNAT family N-acetyltransferase</fullName>
    </submittedName>
</protein>
<name>A0AAP7A3M3_PAEAL</name>
<dbReference type="EMBL" id="JABFOR010000022">
    <property type="protein sequence ID" value="NOJ72212.1"/>
    <property type="molecule type" value="Genomic_DNA"/>
</dbReference>
<dbReference type="Gene3D" id="3.40.630.30">
    <property type="match status" value="1"/>
</dbReference>
<evidence type="ECO:0000259" key="3">
    <source>
        <dbReference type="PROSITE" id="PS51186"/>
    </source>
</evidence>
<dbReference type="InterPro" id="IPR000182">
    <property type="entry name" value="GNAT_dom"/>
</dbReference>
<organism evidence="4 5">
    <name type="scientific">Paenibacillus alvei</name>
    <name type="common">Bacillus alvei</name>
    <dbReference type="NCBI Taxonomy" id="44250"/>
    <lineage>
        <taxon>Bacteria</taxon>
        <taxon>Bacillati</taxon>
        <taxon>Bacillota</taxon>
        <taxon>Bacilli</taxon>
        <taxon>Bacillales</taxon>
        <taxon>Paenibacillaceae</taxon>
        <taxon>Paenibacillus</taxon>
    </lineage>
</organism>
<feature type="domain" description="N-acetyltransferase" evidence="3">
    <location>
        <begin position="4"/>
        <end position="153"/>
    </location>
</feature>
<evidence type="ECO:0000313" key="5">
    <source>
        <dbReference type="Proteomes" id="UP000552038"/>
    </source>
</evidence>
<dbReference type="PANTHER" id="PTHR10545">
    <property type="entry name" value="DIAMINE N-ACETYLTRANSFERASE"/>
    <property type="match status" value="1"/>
</dbReference>
<dbReference type="PROSITE" id="PS51186">
    <property type="entry name" value="GNAT"/>
    <property type="match status" value="1"/>
</dbReference>
<evidence type="ECO:0000256" key="1">
    <source>
        <dbReference type="ARBA" id="ARBA00022679"/>
    </source>
</evidence>
<dbReference type="InterPro" id="IPR051016">
    <property type="entry name" value="Diverse_Substrate_AcTransf"/>
</dbReference>
<dbReference type="PANTHER" id="PTHR10545:SF29">
    <property type="entry name" value="GH14572P-RELATED"/>
    <property type="match status" value="1"/>
</dbReference>
<keyword evidence="1" id="KW-0808">Transferase</keyword>
<dbReference type="RefSeq" id="WP_163980184.1">
    <property type="nucleotide sequence ID" value="NZ_JABFOR010000022.1"/>
</dbReference>
<dbReference type="Proteomes" id="UP000552038">
    <property type="component" value="Unassembled WGS sequence"/>
</dbReference>
<dbReference type="CDD" id="cd04301">
    <property type="entry name" value="NAT_SF"/>
    <property type="match status" value="1"/>
</dbReference>
<dbReference type="Pfam" id="PF00583">
    <property type="entry name" value="Acetyltransf_1"/>
    <property type="match status" value="1"/>
</dbReference>
<accession>A0AAP7A3M3</accession>
<dbReference type="InterPro" id="IPR016181">
    <property type="entry name" value="Acyl_CoA_acyltransferase"/>
</dbReference>
<evidence type="ECO:0000256" key="2">
    <source>
        <dbReference type="ARBA" id="ARBA00023315"/>
    </source>
</evidence>
<reference evidence="4 5" key="1">
    <citation type="submission" date="2020-05" db="EMBL/GenBank/DDBJ databases">
        <title>Whole genome sequencing and identification of novel metabolites from Paenibacillus alvei strain JR949.</title>
        <authorList>
            <person name="Rajendhran J."/>
            <person name="Sree Pranav P."/>
            <person name="Mahalakshmi B."/>
            <person name="Karthikeyan R."/>
        </authorList>
    </citation>
    <scope>NUCLEOTIDE SEQUENCE [LARGE SCALE GENOMIC DNA]</scope>
    <source>
        <strain evidence="4 5">JR949</strain>
    </source>
</reference>
<gene>
    <name evidence="4" type="ORF">HMI46_16805</name>
</gene>